<organism evidence="2 3">
    <name type="scientific">Thalassotalea insulae</name>
    <dbReference type="NCBI Taxonomy" id="2056778"/>
    <lineage>
        <taxon>Bacteria</taxon>
        <taxon>Pseudomonadati</taxon>
        <taxon>Pseudomonadota</taxon>
        <taxon>Gammaproteobacteria</taxon>
        <taxon>Alteromonadales</taxon>
        <taxon>Colwelliaceae</taxon>
        <taxon>Thalassotalea</taxon>
    </lineage>
</organism>
<proteinExistence type="predicted"/>
<dbReference type="EMBL" id="BSST01000001">
    <property type="protein sequence ID" value="GLX77826.1"/>
    <property type="molecule type" value="Genomic_DNA"/>
</dbReference>
<dbReference type="InterPro" id="IPR002575">
    <property type="entry name" value="Aminoglycoside_PTrfase"/>
</dbReference>
<dbReference type="RefSeq" id="WP_284243716.1">
    <property type="nucleotide sequence ID" value="NZ_BSST01000001.1"/>
</dbReference>
<dbReference type="InterPro" id="IPR011009">
    <property type="entry name" value="Kinase-like_dom_sf"/>
</dbReference>
<accession>A0ABQ6GUJ1</accession>
<protein>
    <submittedName>
        <fullName evidence="2">Aminoglycoside phosphotransferase</fullName>
    </submittedName>
</protein>
<evidence type="ECO:0000313" key="2">
    <source>
        <dbReference type="EMBL" id="GLX77826.1"/>
    </source>
</evidence>
<dbReference type="InterPro" id="IPR050249">
    <property type="entry name" value="Pseudomonas-type_ThrB"/>
</dbReference>
<dbReference type="Proteomes" id="UP001157186">
    <property type="component" value="Unassembled WGS sequence"/>
</dbReference>
<name>A0ABQ6GUJ1_9GAMM</name>
<dbReference type="PANTHER" id="PTHR21064">
    <property type="entry name" value="AMINOGLYCOSIDE PHOSPHOTRANSFERASE DOMAIN-CONTAINING PROTEIN-RELATED"/>
    <property type="match status" value="1"/>
</dbReference>
<reference evidence="2 3" key="1">
    <citation type="submission" date="2023-03" db="EMBL/GenBank/DDBJ databases">
        <title>Draft genome sequence of Thalassotalea insulae KCTC 62186T.</title>
        <authorList>
            <person name="Sawabe T."/>
        </authorList>
    </citation>
    <scope>NUCLEOTIDE SEQUENCE [LARGE SCALE GENOMIC DNA]</scope>
    <source>
        <strain evidence="2 3">KCTC 62186</strain>
    </source>
</reference>
<evidence type="ECO:0000259" key="1">
    <source>
        <dbReference type="Pfam" id="PF01636"/>
    </source>
</evidence>
<keyword evidence="3" id="KW-1185">Reference proteome</keyword>
<dbReference type="Gene3D" id="3.90.1200.10">
    <property type="match status" value="1"/>
</dbReference>
<evidence type="ECO:0000313" key="3">
    <source>
        <dbReference type="Proteomes" id="UP001157186"/>
    </source>
</evidence>
<comment type="caution">
    <text evidence="2">The sequence shown here is derived from an EMBL/GenBank/DDBJ whole genome shotgun (WGS) entry which is preliminary data.</text>
</comment>
<sequence>MSKVIDPQQINKVLAFYNYSLSNSKIAPLGNGLINCTYLVRSEDFNFVLQRINHHVFKQPADVIANAELINQHLQQKKAQALYPLEPIWQLNTNDGRVQVTEGENTWRAIQFIPNCYTLETVANAKQAYQVAQAFGQFTAALSDFPADKLTEIIPQFHHLDFRLAQLQTAVSEDAKGRLSQCQSLVDFCFSQQTFIKHIAELEQVLPLQVTHNDTKINNLLFSSETNAPIAVIDLDTCMPGFVMHDFGDMVRTCCCNLPEDGTDLAKMTVRLDIFTALAQGYVDSLAGTMNSLEQQSLITGAQLLPFMIGIRFLTDFIEGDHYFHTAHPLHNLQRAKNQLHFFKLLHDIEPQLSKIVKKL</sequence>
<dbReference type="PANTHER" id="PTHR21064:SF5">
    <property type="entry name" value="SLR1880 PROTEIN"/>
    <property type="match status" value="1"/>
</dbReference>
<dbReference type="SUPFAM" id="SSF56112">
    <property type="entry name" value="Protein kinase-like (PK-like)"/>
    <property type="match status" value="1"/>
</dbReference>
<feature type="domain" description="Aminoglycoside phosphotransferase" evidence="1">
    <location>
        <begin position="26"/>
        <end position="253"/>
    </location>
</feature>
<gene>
    <name evidence="2" type="ORF">tinsulaeT_11660</name>
</gene>
<dbReference type="Pfam" id="PF01636">
    <property type="entry name" value="APH"/>
    <property type="match status" value="1"/>
</dbReference>